<evidence type="ECO:0000256" key="1">
    <source>
        <dbReference type="SAM" id="MobiDB-lite"/>
    </source>
</evidence>
<reference evidence="2 3" key="1">
    <citation type="submission" date="2014-04" db="EMBL/GenBank/DDBJ databases">
        <authorList>
            <consortium name="DOE Joint Genome Institute"/>
            <person name="Kuo A."/>
            <person name="Kohler A."/>
            <person name="Nagy L.G."/>
            <person name="Floudas D."/>
            <person name="Copeland A."/>
            <person name="Barry K.W."/>
            <person name="Cichocki N."/>
            <person name="Veneault-Fourrey C."/>
            <person name="LaButti K."/>
            <person name="Lindquist E.A."/>
            <person name="Lipzen A."/>
            <person name="Lundell T."/>
            <person name="Morin E."/>
            <person name="Murat C."/>
            <person name="Sun H."/>
            <person name="Tunlid A."/>
            <person name="Henrissat B."/>
            <person name="Grigoriev I.V."/>
            <person name="Hibbett D.S."/>
            <person name="Martin F."/>
            <person name="Nordberg H.P."/>
            <person name="Cantor M.N."/>
            <person name="Hua S.X."/>
        </authorList>
    </citation>
    <scope>NUCLEOTIDE SEQUENCE [LARGE SCALE GENOMIC DNA]</scope>
    <source>
        <strain evidence="2 3">Foug A</strain>
    </source>
</reference>
<organism evidence="2 3">
    <name type="scientific">Scleroderma citrinum Foug A</name>
    <dbReference type="NCBI Taxonomy" id="1036808"/>
    <lineage>
        <taxon>Eukaryota</taxon>
        <taxon>Fungi</taxon>
        <taxon>Dikarya</taxon>
        <taxon>Basidiomycota</taxon>
        <taxon>Agaricomycotina</taxon>
        <taxon>Agaricomycetes</taxon>
        <taxon>Agaricomycetidae</taxon>
        <taxon>Boletales</taxon>
        <taxon>Sclerodermatineae</taxon>
        <taxon>Sclerodermataceae</taxon>
        <taxon>Scleroderma</taxon>
    </lineage>
</organism>
<feature type="compositionally biased region" description="Basic and acidic residues" evidence="1">
    <location>
        <begin position="1"/>
        <end position="10"/>
    </location>
</feature>
<keyword evidence="3" id="KW-1185">Reference proteome</keyword>
<reference evidence="3" key="2">
    <citation type="submission" date="2015-01" db="EMBL/GenBank/DDBJ databases">
        <title>Evolutionary Origins and Diversification of the Mycorrhizal Mutualists.</title>
        <authorList>
            <consortium name="DOE Joint Genome Institute"/>
            <consortium name="Mycorrhizal Genomics Consortium"/>
            <person name="Kohler A."/>
            <person name="Kuo A."/>
            <person name="Nagy L.G."/>
            <person name="Floudas D."/>
            <person name="Copeland A."/>
            <person name="Barry K.W."/>
            <person name="Cichocki N."/>
            <person name="Veneault-Fourrey C."/>
            <person name="LaButti K."/>
            <person name="Lindquist E.A."/>
            <person name="Lipzen A."/>
            <person name="Lundell T."/>
            <person name="Morin E."/>
            <person name="Murat C."/>
            <person name="Riley R."/>
            <person name="Ohm R."/>
            <person name="Sun H."/>
            <person name="Tunlid A."/>
            <person name="Henrissat B."/>
            <person name="Grigoriev I.V."/>
            <person name="Hibbett D.S."/>
            <person name="Martin F."/>
        </authorList>
    </citation>
    <scope>NUCLEOTIDE SEQUENCE [LARGE SCALE GENOMIC DNA]</scope>
    <source>
        <strain evidence="3">Foug A</strain>
    </source>
</reference>
<dbReference type="InParanoid" id="A0A0C3EGJ6"/>
<accession>A0A0C3EGJ6</accession>
<name>A0A0C3EGJ6_9AGAM</name>
<dbReference type="Proteomes" id="UP000053989">
    <property type="component" value="Unassembled WGS sequence"/>
</dbReference>
<dbReference type="AlphaFoldDB" id="A0A0C3EGJ6"/>
<gene>
    <name evidence="2" type="ORF">SCLCIDRAFT_109091</name>
</gene>
<sequence>MQDLSHEYYPFRKPRPYSSPPREYRKAGIRIEDVGVVLPDDSFDVFFKYARGSTRRVPTNTFFRR</sequence>
<proteinExistence type="predicted"/>
<evidence type="ECO:0000313" key="3">
    <source>
        <dbReference type="Proteomes" id="UP000053989"/>
    </source>
</evidence>
<dbReference type="EMBL" id="KN822014">
    <property type="protein sequence ID" value="KIM67041.1"/>
    <property type="molecule type" value="Genomic_DNA"/>
</dbReference>
<feature type="region of interest" description="Disordered" evidence="1">
    <location>
        <begin position="1"/>
        <end position="22"/>
    </location>
</feature>
<evidence type="ECO:0000313" key="2">
    <source>
        <dbReference type="EMBL" id="KIM67041.1"/>
    </source>
</evidence>
<dbReference type="HOGENOM" id="CLU_2851006_0_0_1"/>
<protein>
    <submittedName>
        <fullName evidence="2">Uncharacterized protein</fullName>
    </submittedName>
</protein>